<dbReference type="CTD" id="20316463"/>
<dbReference type="GeneID" id="20316463"/>
<dbReference type="AlphaFoldDB" id="A0A074ZWK0"/>
<reference evidence="1 2" key="1">
    <citation type="submission" date="2013-11" db="EMBL/GenBank/DDBJ databases">
        <title>Opisthorchis viverrini - life in the bile duct.</title>
        <authorList>
            <person name="Young N.D."/>
            <person name="Nagarajan N."/>
            <person name="Lin S.J."/>
            <person name="Korhonen P.K."/>
            <person name="Jex A.R."/>
            <person name="Hall R.S."/>
            <person name="Safavi-Hemami H."/>
            <person name="Kaewkong W."/>
            <person name="Bertrand D."/>
            <person name="Gao S."/>
            <person name="Seet Q."/>
            <person name="Wongkham S."/>
            <person name="Teh B.T."/>
            <person name="Wongkham C."/>
            <person name="Intapan P.M."/>
            <person name="Maleewong W."/>
            <person name="Yang X."/>
            <person name="Hu M."/>
            <person name="Wang Z."/>
            <person name="Hofmann A."/>
            <person name="Sternberg P.W."/>
            <person name="Tan P."/>
            <person name="Wang J."/>
            <person name="Gasser R.B."/>
        </authorList>
    </citation>
    <scope>NUCLEOTIDE SEQUENCE [LARGE SCALE GENOMIC DNA]</scope>
</reference>
<name>A0A074ZWK0_OPIVI</name>
<dbReference type="KEGG" id="ovi:T265_02275"/>
<protein>
    <submittedName>
        <fullName evidence="1">Uncharacterized protein</fullName>
    </submittedName>
</protein>
<organism evidence="1 2">
    <name type="scientific">Opisthorchis viverrini</name>
    <name type="common">Southeast Asian liver fluke</name>
    <dbReference type="NCBI Taxonomy" id="6198"/>
    <lineage>
        <taxon>Eukaryota</taxon>
        <taxon>Metazoa</taxon>
        <taxon>Spiralia</taxon>
        <taxon>Lophotrochozoa</taxon>
        <taxon>Platyhelminthes</taxon>
        <taxon>Trematoda</taxon>
        <taxon>Digenea</taxon>
        <taxon>Opisthorchiida</taxon>
        <taxon>Opisthorchiata</taxon>
        <taxon>Opisthorchiidae</taxon>
        <taxon>Opisthorchis</taxon>
    </lineage>
</organism>
<gene>
    <name evidence="1" type="ORF">T265_02275</name>
</gene>
<evidence type="ECO:0000313" key="1">
    <source>
        <dbReference type="EMBL" id="KER31506.1"/>
    </source>
</evidence>
<evidence type="ECO:0000313" key="2">
    <source>
        <dbReference type="Proteomes" id="UP000054324"/>
    </source>
</evidence>
<keyword evidence="2" id="KW-1185">Reference proteome</keyword>
<dbReference type="Proteomes" id="UP000054324">
    <property type="component" value="Unassembled WGS sequence"/>
</dbReference>
<dbReference type="RefSeq" id="XP_009164743.1">
    <property type="nucleotide sequence ID" value="XM_009166479.1"/>
</dbReference>
<sequence>MKWPGSTHSVALKHHKRKIQLGSRLPSKWSTQILITLHDTVTIKRFGAMDELRHSTACSSGYCHILDNLKILTSLRHSRMVEILINTADADQRREQYTDAEYL</sequence>
<accession>A0A074ZWK0</accession>
<proteinExistence type="predicted"/>
<dbReference type="EMBL" id="KL596645">
    <property type="protein sequence ID" value="KER31506.1"/>
    <property type="molecule type" value="Genomic_DNA"/>
</dbReference>